<comment type="caution">
    <text evidence="2">The sequence shown here is derived from an EMBL/GenBank/DDBJ whole genome shotgun (WGS) entry which is preliminary data.</text>
</comment>
<dbReference type="InterPro" id="IPR041602">
    <property type="entry name" value="Quercetinase_C"/>
</dbReference>
<evidence type="ECO:0000313" key="2">
    <source>
        <dbReference type="EMBL" id="NJC06842.1"/>
    </source>
</evidence>
<dbReference type="AlphaFoldDB" id="A0A7X5Y945"/>
<organism evidence="2 3">
    <name type="scientific">Sphingomonas kaistensis</name>
    <dbReference type="NCBI Taxonomy" id="298708"/>
    <lineage>
        <taxon>Bacteria</taxon>
        <taxon>Pseudomonadati</taxon>
        <taxon>Pseudomonadota</taxon>
        <taxon>Alphaproteobacteria</taxon>
        <taxon>Sphingomonadales</taxon>
        <taxon>Sphingomonadaceae</taxon>
        <taxon>Sphingomonas</taxon>
    </lineage>
</organism>
<dbReference type="Gene3D" id="2.60.120.10">
    <property type="entry name" value="Jelly Rolls"/>
    <property type="match status" value="2"/>
</dbReference>
<reference evidence="2 3" key="1">
    <citation type="submission" date="2020-03" db="EMBL/GenBank/DDBJ databases">
        <title>Genomic Encyclopedia of Type Strains, Phase IV (KMG-IV): sequencing the most valuable type-strain genomes for metagenomic binning, comparative biology and taxonomic classification.</title>
        <authorList>
            <person name="Goeker M."/>
        </authorList>
    </citation>
    <scope>NUCLEOTIDE SEQUENCE [LARGE SCALE GENOMIC DNA]</scope>
    <source>
        <strain evidence="2 3">DSM 16846</strain>
    </source>
</reference>
<name>A0A7X5Y945_9SPHN</name>
<proteinExistence type="predicted"/>
<accession>A0A7X5Y945</accession>
<dbReference type="Proteomes" id="UP000558192">
    <property type="component" value="Unassembled WGS sequence"/>
</dbReference>
<sequence length="229" mass="24761">MMRSLLEIRRSADLGRTCKGPLVGIHHFSFAGFQDPRWIEWGLLRAVHRYRLTAGGEREPAHYAGFDVLTLVESGRLIRTGNFEQREALVKGSAEVVQAGSGALIGERAGRAEDAIFTEIWLKSSNAAAARRSYLASPGASIRTTVASDQASGSALRLTSPATVERIMFQPGERRAVVNSDHRRSYIVILSGSGRLQGEVIQSGDAAALLGSLSDFDADEPSELLVVHC</sequence>
<dbReference type="EMBL" id="JAATJC010000001">
    <property type="protein sequence ID" value="NJC06842.1"/>
    <property type="molecule type" value="Genomic_DNA"/>
</dbReference>
<evidence type="ECO:0000313" key="3">
    <source>
        <dbReference type="Proteomes" id="UP000558192"/>
    </source>
</evidence>
<dbReference type="RefSeq" id="WP_168070309.1">
    <property type="nucleotide sequence ID" value="NZ_JAATJC010000001.1"/>
</dbReference>
<protein>
    <recommendedName>
        <fullName evidence="1">Quercetin 2,3-dioxygenase C-terminal cupin domain-containing protein</fullName>
    </recommendedName>
</protein>
<feature type="domain" description="Quercetin 2,3-dioxygenase C-terminal cupin" evidence="1">
    <location>
        <begin position="146"/>
        <end position="226"/>
    </location>
</feature>
<dbReference type="Pfam" id="PF17954">
    <property type="entry name" value="Pirin_C_2"/>
    <property type="match status" value="1"/>
</dbReference>
<gene>
    <name evidence="2" type="ORF">GGQ97_002635</name>
</gene>
<dbReference type="InterPro" id="IPR011051">
    <property type="entry name" value="RmlC_Cupin_sf"/>
</dbReference>
<dbReference type="PANTHER" id="PTHR43212:SF3">
    <property type="entry name" value="QUERCETIN 2,3-DIOXYGENASE"/>
    <property type="match status" value="1"/>
</dbReference>
<dbReference type="SUPFAM" id="SSF51182">
    <property type="entry name" value="RmlC-like cupins"/>
    <property type="match status" value="1"/>
</dbReference>
<dbReference type="InterPro" id="IPR014710">
    <property type="entry name" value="RmlC-like_jellyroll"/>
</dbReference>
<dbReference type="PANTHER" id="PTHR43212">
    <property type="entry name" value="QUERCETIN 2,3-DIOXYGENASE"/>
    <property type="match status" value="1"/>
</dbReference>
<dbReference type="InterPro" id="IPR012093">
    <property type="entry name" value="Pirin"/>
</dbReference>
<keyword evidence="3" id="KW-1185">Reference proteome</keyword>
<evidence type="ECO:0000259" key="1">
    <source>
        <dbReference type="Pfam" id="PF17954"/>
    </source>
</evidence>